<sequence>MSFNDLPPAILSLTASYLREEDFWLAPYATINKPWRSVIEALTFRELRTESIEHLQQIPQYMNCDRWDAMRTLDVIVHLREYERERWYKPETNEDKQINDDIFSDFLKKLFEIVNTWKIYRDNAPRFTLAIQAISKSDYWHLGRLNRMKRYANTTRGAEDVRIQASYLHLTEDLPHLSAIAGLVIRGARNVRAIRPGRSCCPRLLSGESVCRIVRACLNVGKVEIDLSDQESKHIGLRNAERSAFATNFTGLPQGLRQLKVSYPGVVPANQLFSPPSIPSSDGKDLLSYRLNMISQQLQSLEVTAVLSDDFFDITSHATSWPLLQSLSIDFVPCTPCGDWMLELDPTDSDVELDHERAYEFEVRTGGYKSEAEWPARMDYPRRSFRTAVNTDILNDICLAAARAMARMPNLRNLKLNVGDDTTESGCQCTFTSDGRSSHKVVWQSRSATMYEPHANVIAAWKQVFVERTGDLEIQILGYEHTRV</sequence>
<protein>
    <recommendedName>
        <fullName evidence="1">DUF6546 domain-containing protein</fullName>
    </recommendedName>
</protein>
<dbReference type="EMBL" id="KL584836">
    <property type="protein sequence ID" value="KEQ62009.1"/>
    <property type="molecule type" value="Genomic_DNA"/>
</dbReference>
<dbReference type="Proteomes" id="UP000030672">
    <property type="component" value="Unassembled WGS sequence"/>
</dbReference>
<dbReference type="HOGENOM" id="CLU_029473_2_0_1"/>
<evidence type="ECO:0000313" key="3">
    <source>
        <dbReference type="Proteomes" id="UP000030672"/>
    </source>
</evidence>
<dbReference type="STRING" id="1043003.A0A074VS06"/>
<organism evidence="2 3">
    <name type="scientific">Aureobasidium melanogenum (strain CBS 110374)</name>
    <name type="common">Aureobasidium pullulans var. melanogenum</name>
    <dbReference type="NCBI Taxonomy" id="1043003"/>
    <lineage>
        <taxon>Eukaryota</taxon>
        <taxon>Fungi</taxon>
        <taxon>Dikarya</taxon>
        <taxon>Ascomycota</taxon>
        <taxon>Pezizomycotina</taxon>
        <taxon>Dothideomycetes</taxon>
        <taxon>Dothideomycetidae</taxon>
        <taxon>Dothideales</taxon>
        <taxon>Saccotheciaceae</taxon>
        <taxon>Aureobasidium</taxon>
    </lineage>
</organism>
<dbReference type="AlphaFoldDB" id="A0A074VS06"/>
<evidence type="ECO:0000259" key="1">
    <source>
        <dbReference type="Pfam" id="PF20183"/>
    </source>
</evidence>
<dbReference type="RefSeq" id="XP_040879032.1">
    <property type="nucleotide sequence ID" value="XM_041028288.1"/>
</dbReference>
<evidence type="ECO:0000313" key="2">
    <source>
        <dbReference type="EMBL" id="KEQ62009.1"/>
    </source>
</evidence>
<accession>A0A074VS06</accession>
<proteinExistence type="predicted"/>
<reference evidence="2 3" key="1">
    <citation type="journal article" date="2014" name="BMC Genomics">
        <title>Genome sequencing of four Aureobasidium pullulans varieties: biotechnological potential, stress tolerance, and description of new species.</title>
        <authorList>
            <person name="Gostin Ar C."/>
            <person name="Ohm R.A."/>
            <person name="Kogej T."/>
            <person name="Sonjak S."/>
            <person name="Turk M."/>
            <person name="Zajc J."/>
            <person name="Zalar P."/>
            <person name="Grube M."/>
            <person name="Sun H."/>
            <person name="Han J."/>
            <person name="Sharma A."/>
            <person name="Chiniquy J."/>
            <person name="Ngan C.Y."/>
            <person name="Lipzen A."/>
            <person name="Barry K."/>
            <person name="Grigoriev I.V."/>
            <person name="Gunde-Cimerman N."/>
        </authorList>
    </citation>
    <scope>NUCLEOTIDE SEQUENCE [LARGE SCALE GENOMIC DNA]</scope>
    <source>
        <strain evidence="2 3">CBS 110374</strain>
    </source>
</reference>
<feature type="domain" description="DUF6546" evidence="1">
    <location>
        <begin position="389"/>
        <end position="474"/>
    </location>
</feature>
<dbReference type="Pfam" id="PF20183">
    <property type="entry name" value="DUF6546"/>
    <property type="match status" value="1"/>
</dbReference>
<gene>
    <name evidence="2" type="ORF">M437DRAFT_85438</name>
</gene>
<keyword evidence="3" id="KW-1185">Reference proteome</keyword>
<dbReference type="GeneID" id="63921661"/>
<dbReference type="InterPro" id="IPR046676">
    <property type="entry name" value="DUF6546"/>
</dbReference>
<name>A0A074VS06_AURM1</name>